<dbReference type="STRING" id="871968.DESME_03540"/>
<accession>W0EB08</accession>
<dbReference type="AlphaFoldDB" id="W0EB08"/>
<organism evidence="2 3">
    <name type="scientific">Desulfitobacterium metallireducens DSM 15288</name>
    <dbReference type="NCBI Taxonomy" id="871968"/>
    <lineage>
        <taxon>Bacteria</taxon>
        <taxon>Bacillati</taxon>
        <taxon>Bacillota</taxon>
        <taxon>Clostridia</taxon>
        <taxon>Eubacteriales</taxon>
        <taxon>Desulfitobacteriaceae</taxon>
        <taxon>Desulfitobacterium</taxon>
    </lineage>
</organism>
<dbReference type="EMBL" id="CP007032">
    <property type="protein sequence ID" value="AHF06231.1"/>
    <property type="molecule type" value="Genomic_DNA"/>
</dbReference>
<proteinExistence type="predicted"/>
<reference evidence="2 3" key="1">
    <citation type="submission" date="2013-12" db="EMBL/GenBank/DDBJ databases">
        <authorList>
            <consortium name="DOE Joint Genome Institute"/>
            <person name="Smidt H."/>
            <person name="Huntemann M."/>
            <person name="Han J."/>
            <person name="Chen A."/>
            <person name="Kyrpides N."/>
            <person name="Mavromatis K."/>
            <person name="Markowitz V."/>
            <person name="Palaniappan K."/>
            <person name="Ivanova N."/>
            <person name="Schaumberg A."/>
            <person name="Pati A."/>
            <person name="Liolios K."/>
            <person name="Nordberg H.P."/>
            <person name="Cantor M.N."/>
            <person name="Hua S.X."/>
            <person name="Woyke T."/>
        </authorList>
    </citation>
    <scope>NUCLEOTIDE SEQUENCE [LARGE SCALE GENOMIC DNA]</scope>
    <source>
        <strain evidence="3">DSM 15288</strain>
    </source>
</reference>
<feature type="region of interest" description="Disordered" evidence="1">
    <location>
        <begin position="1"/>
        <end position="42"/>
    </location>
</feature>
<protein>
    <submittedName>
        <fullName evidence="2">Uncharacterized protein</fullName>
    </submittedName>
</protein>
<dbReference type="Proteomes" id="UP000010847">
    <property type="component" value="Chromosome"/>
</dbReference>
<evidence type="ECO:0000313" key="3">
    <source>
        <dbReference type="Proteomes" id="UP000010847"/>
    </source>
</evidence>
<evidence type="ECO:0000313" key="2">
    <source>
        <dbReference type="EMBL" id="AHF06231.1"/>
    </source>
</evidence>
<keyword evidence="3" id="KW-1185">Reference proteome</keyword>
<dbReference type="RefSeq" id="WP_006715276.1">
    <property type="nucleotide sequence ID" value="NZ_CP007032.1"/>
</dbReference>
<sequence length="42" mass="4848">MKRTGEIQRKPKGPDSAKYESRSVSDKQEQKKKNDPNTLEQS</sequence>
<dbReference type="KEGG" id="dmt:DESME_03540"/>
<evidence type="ECO:0000256" key="1">
    <source>
        <dbReference type="SAM" id="MobiDB-lite"/>
    </source>
</evidence>
<name>W0EB08_9FIRM</name>
<feature type="compositionally biased region" description="Basic and acidic residues" evidence="1">
    <location>
        <begin position="1"/>
        <end position="35"/>
    </location>
</feature>
<dbReference type="HOGENOM" id="CLU_218294_1_0_9"/>
<gene>
    <name evidence="2" type="ORF">DESME_03540</name>
</gene>